<evidence type="ECO:0000259" key="8">
    <source>
        <dbReference type="PROSITE" id="PS50850"/>
    </source>
</evidence>
<dbReference type="Proteomes" id="UP000036923">
    <property type="component" value="Unassembled WGS sequence"/>
</dbReference>
<dbReference type="EMBL" id="LGTC01000001">
    <property type="protein sequence ID" value="KNY29900.1"/>
    <property type="molecule type" value="Genomic_DNA"/>
</dbReference>
<reference evidence="10" key="1">
    <citation type="submission" date="2015-07" db="EMBL/GenBank/DDBJ databases">
        <title>Near-Complete Genome Sequence of the Cellulolytic Bacterium Bacteroides (Pseudobacteroides) cellulosolvens ATCC 35603.</title>
        <authorList>
            <person name="Dassa B."/>
            <person name="Utturkar S.M."/>
            <person name="Klingeman D.M."/>
            <person name="Hurt R.A."/>
            <person name="Keller M."/>
            <person name="Xu J."/>
            <person name="Reddy Y.H.K."/>
            <person name="Borovok I."/>
            <person name="Grinberg I.R."/>
            <person name="Lamed R."/>
            <person name="Zhivin O."/>
            <person name="Bayer E.A."/>
            <person name="Brown S.D."/>
        </authorList>
    </citation>
    <scope>NUCLEOTIDE SEQUENCE [LARGE SCALE GENOMIC DNA]</scope>
    <source>
        <strain evidence="10">DSM 2933</strain>
    </source>
</reference>
<proteinExistence type="predicted"/>
<feature type="transmembrane region" description="Helical" evidence="7">
    <location>
        <begin position="108"/>
        <end position="124"/>
    </location>
</feature>
<evidence type="ECO:0000313" key="9">
    <source>
        <dbReference type="EMBL" id="KNY29900.1"/>
    </source>
</evidence>
<name>A0A0L6JWA5_9FIRM</name>
<evidence type="ECO:0000256" key="1">
    <source>
        <dbReference type="ARBA" id="ARBA00004651"/>
    </source>
</evidence>
<dbReference type="RefSeq" id="WP_036943532.1">
    <property type="nucleotide sequence ID" value="NZ_JQKC01000022.1"/>
</dbReference>
<dbReference type="OrthoDB" id="9775268at2"/>
<dbReference type="PROSITE" id="PS50850">
    <property type="entry name" value="MFS"/>
    <property type="match status" value="1"/>
</dbReference>
<comment type="subcellular location">
    <subcellularLocation>
        <location evidence="1">Cell membrane</location>
        <topology evidence="1">Multi-pass membrane protein</topology>
    </subcellularLocation>
</comment>
<keyword evidence="3" id="KW-1003">Cell membrane</keyword>
<evidence type="ECO:0000256" key="4">
    <source>
        <dbReference type="ARBA" id="ARBA00022692"/>
    </source>
</evidence>
<dbReference type="Pfam" id="PF05977">
    <property type="entry name" value="MFS_3"/>
    <property type="match status" value="1"/>
</dbReference>
<dbReference type="InterPro" id="IPR036259">
    <property type="entry name" value="MFS_trans_sf"/>
</dbReference>
<dbReference type="PANTHER" id="PTHR23513:SF11">
    <property type="entry name" value="STAPHYLOFERRIN A TRANSPORTER"/>
    <property type="match status" value="1"/>
</dbReference>
<protein>
    <recommendedName>
        <fullName evidence="8">Major facilitator superfamily (MFS) profile domain-containing protein</fullName>
    </recommendedName>
</protein>
<feature type="transmembrane region" description="Helical" evidence="7">
    <location>
        <begin position="49"/>
        <end position="70"/>
    </location>
</feature>
<dbReference type="PANTHER" id="PTHR23513">
    <property type="entry name" value="INTEGRAL MEMBRANE EFFLUX PROTEIN-RELATED"/>
    <property type="match status" value="1"/>
</dbReference>
<evidence type="ECO:0000256" key="3">
    <source>
        <dbReference type="ARBA" id="ARBA00022475"/>
    </source>
</evidence>
<keyword evidence="6 7" id="KW-0472">Membrane</keyword>
<gene>
    <name evidence="9" type="ORF">Bccel_5177</name>
</gene>
<feature type="transmembrane region" description="Helical" evidence="7">
    <location>
        <begin position="383"/>
        <end position="403"/>
    </location>
</feature>
<evidence type="ECO:0000256" key="2">
    <source>
        <dbReference type="ARBA" id="ARBA00022448"/>
    </source>
</evidence>
<dbReference type="GO" id="GO:0022857">
    <property type="term" value="F:transmembrane transporter activity"/>
    <property type="evidence" value="ECO:0007669"/>
    <property type="project" value="InterPro"/>
</dbReference>
<feature type="domain" description="Major facilitator superfamily (MFS) profile" evidence="8">
    <location>
        <begin position="16"/>
        <end position="408"/>
    </location>
</feature>
<organism evidence="9 10">
    <name type="scientific">Pseudobacteroides cellulosolvens ATCC 35603 = DSM 2933</name>
    <dbReference type="NCBI Taxonomy" id="398512"/>
    <lineage>
        <taxon>Bacteria</taxon>
        <taxon>Bacillati</taxon>
        <taxon>Bacillota</taxon>
        <taxon>Clostridia</taxon>
        <taxon>Eubacteriales</taxon>
        <taxon>Oscillospiraceae</taxon>
        <taxon>Pseudobacteroides</taxon>
    </lineage>
</organism>
<dbReference type="GO" id="GO:0005886">
    <property type="term" value="C:plasma membrane"/>
    <property type="evidence" value="ECO:0007669"/>
    <property type="project" value="UniProtKB-SubCell"/>
</dbReference>
<evidence type="ECO:0000256" key="6">
    <source>
        <dbReference type="ARBA" id="ARBA00023136"/>
    </source>
</evidence>
<feature type="transmembrane region" description="Helical" evidence="7">
    <location>
        <begin position="317"/>
        <end position="336"/>
    </location>
</feature>
<feature type="transmembrane region" description="Helical" evidence="7">
    <location>
        <begin position="292"/>
        <end position="311"/>
    </location>
</feature>
<evidence type="ECO:0000256" key="7">
    <source>
        <dbReference type="SAM" id="Phobius"/>
    </source>
</evidence>
<keyword evidence="10" id="KW-1185">Reference proteome</keyword>
<feature type="transmembrane region" description="Helical" evidence="7">
    <location>
        <begin position="170"/>
        <end position="195"/>
    </location>
</feature>
<dbReference type="InterPro" id="IPR020846">
    <property type="entry name" value="MFS_dom"/>
</dbReference>
<feature type="transmembrane region" description="Helical" evidence="7">
    <location>
        <begin position="82"/>
        <end position="102"/>
    </location>
</feature>
<feature type="transmembrane region" description="Helical" evidence="7">
    <location>
        <begin position="20"/>
        <end position="37"/>
    </location>
</feature>
<keyword evidence="2" id="KW-0813">Transport</keyword>
<dbReference type="AlphaFoldDB" id="A0A0L6JWA5"/>
<dbReference type="STRING" id="398512.Bccel_5177"/>
<feature type="transmembrane region" description="Helical" evidence="7">
    <location>
        <begin position="357"/>
        <end position="377"/>
    </location>
</feature>
<dbReference type="eggNOG" id="COG2814">
    <property type="taxonomic scope" value="Bacteria"/>
</dbReference>
<feature type="transmembrane region" description="Helical" evidence="7">
    <location>
        <begin position="263"/>
        <end position="285"/>
    </location>
</feature>
<comment type="caution">
    <text evidence="9">The sequence shown here is derived from an EMBL/GenBank/DDBJ whole genome shotgun (WGS) entry which is preliminary data.</text>
</comment>
<evidence type="ECO:0000313" key="10">
    <source>
        <dbReference type="Proteomes" id="UP000036923"/>
    </source>
</evidence>
<sequence length="411" mass="45592">MRIKYNDPFSALKHKNFRYYWLGMCISLIGTWMQNIAQPWLAYALTESPFLLSLIGTLQFTPVLLFSLFAGVVIDRFNKRKILIFTQTSSMVITLILALLVWTESIQFWHILVMATLLGIVNTLDMPTRQSFVIDLVGRDDLMNAVALNSSVFNIARVIGPAIAGIVMGYAGISICFFANAISFTAVVISLIFFIKPIEKPQDTHKSEKILINIKYGLKYIYNTKVLFNTIIIMTIIGIFGMNFSVLVPVLAKEVLNQQEAGFGFLMSFVGIGSFIGAMFIATISKSGSKKLIYFILNIMPLVLGTFIIITGFVKSYALSCLLLALSGLSFVTYSSTANSTMQLNSKDEFRGRVMSVYSLVFAGTTPIGNLFAGTITERFGPNIGFTACGTMIVTVLVPILIFKSRIKQHF</sequence>
<dbReference type="PATRIC" id="fig|398512.5.peg.5427"/>
<keyword evidence="4 7" id="KW-0812">Transmembrane</keyword>
<dbReference type="InterPro" id="IPR010290">
    <property type="entry name" value="TM_effector"/>
</dbReference>
<dbReference type="Gene3D" id="1.20.1250.20">
    <property type="entry name" value="MFS general substrate transporter like domains"/>
    <property type="match status" value="1"/>
</dbReference>
<feature type="transmembrane region" description="Helical" evidence="7">
    <location>
        <begin position="226"/>
        <end position="251"/>
    </location>
</feature>
<accession>A0A0L6JWA5</accession>
<keyword evidence="5 7" id="KW-1133">Transmembrane helix</keyword>
<evidence type="ECO:0000256" key="5">
    <source>
        <dbReference type="ARBA" id="ARBA00022989"/>
    </source>
</evidence>
<dbReference type="SUPFAM" id="SSF103473">
    <property type="entry name" value="MFS general substrate transporter"/>
    <property type="match status" value="1"/>
</dbReference>
<feature type="transmembrane region" description="Helical" evidence="7">
    <location>
        <begin position="145"/>
        <end position="164"/>
    </location>
</feature>
<dbReference type="CDD" id="cd06173">
    <property type="entry name" value="MFS_MefA_like"/>
    <property type="match status" value="1"/>
</dbReference>